<dbReference type="InterPro" id="IPR047134">
    <property type="entry name" value="RNF4"/>
</dbReference>
<accession>A0AAD2K7Z4</accession>
<evidence type="ECO:0000259" key="6">
    <source>
        <dbReference type="PROSITE" id="PS50089"/>
    </source>
</evidence>
<dbReference type="InterPro" id="IPR001841">
    <property type="entry name" value="Znf_RING"/>
</dbReference>
<protein>
    <recommendedName>
        <fullName evidence="6">RING-type domain-containing protein</fullName>
    </recommendedName>
</protein>
<dbReference type="SUPFAM" id="SSF57850">
    <property type="entry name" value="RING/U-box"/>
    <property type="match status" value="1"/>
</dbReference>
<feature type="compositionally biased region" description="Acidic residues" evidence="5">
    <location>
        <begin position="118"/>
        <end position="135"/>
    </location>
</feature>
<dbReference type="InterPro" id="IPR013083">
    <property type="entry name" value="Znf_RING/FYVE/PHD"/>
</dbReference>
<comment type="caution">
    <text evidence="8">The sequence shown here is derived from an EMBL/GenBank/DDBJ whole genome shotgun (WGS) entry which is preliminary data.</text>
</comment>
<proteinExistence type="predicted"/>
<reference evidence="8" key="1">
    <citation type="submission" date="2023-11" db="EMBL/GenBank/DDBJ databases">
        <authorList>
            <person name="De Vega J J."/>
            <person name="De Vega J J."/>
        </authorList>
    </citation>
    <scope>NUCLEOTIDE SEQUENCE</scope>
</reference>
<evidence type="ECO:0000313" key="8">
    <source>
        <dbReference type="EMBL" id="CAK5284214.1"/>
    </source>
</evidence>
<evidence type="ECO:0000256" key="3">
    <source>
        <dbReference type="ARBA" id="ARBA00022833"/>
    </source>
</evidence>
<gene>
    <name evidence="7" type="ORF">MYCIT1_LOCUS14644</name>
    <name evidence="8" type="ORF">MYCIT1_LOCUS37292</name>
</gene>
<keyword evidence="1" id="KW-0479">Metal-binding</keyword>
<dbReference type="Pfam" id="PF13923">
    <property type="entry name" value="zf-C3HC4_2"/>
    <property type="match status" value="1"/>
</dbReference>
<evidence type="ECO:0000313" key="9">
    <source>
        <dbReference type="Proteomes" id="UP001295794"/>
    </source>
</evidence>
<dbReference type="AlphaFoldDB" id="A0AAD2K7Z4"/>
<dbReference type="Proteomes" id="UP001295794">
    <property type="component" value="Unassembled WGS sequence"/>
</dbReference>
<dbReference type="EMBL" id="CAVNYO010000478">
    <property type="protein sequence ID" value="CAK5284214.1"/>
    <property type="molecule type" value="Genomic_DNA"/>
</dbReference>
<dbReference type="GO" id="GO:0008270">
    <property type="term" value="F:zinc ion binding"/>
    <property type="evidence" value="ECO:0007669"/>
    <property type="project" value="UniProtKB-KW"/>
</dbReference>
<dbReference type="PANTHER" id="PTHR23041:SF78">
    <property type="entry name" value="E3 UBIQUITIN-PROTEIN LIGASE RNF4"/>
    <property type="match status" value="1"/>
</dbReference>
<keyword evidence="2 4" id="KW-0863">Zinc-finger</keyword>
<dbReference type="PANTHER" id="PTHR23041">
    <property type="entry name" value="RING FINGER DOMAIN-CONTAINING"/>
    <property type="match status" value="1"/>
</dbReference>
<keyword evidence="3" id="KW-0862">Zinc</keyword>
<keyword evidence="9" id="KW-1185">Reference proteome</keyword>
<dbReference type="PROSITE" id="PS00518">
    <property type="entry name" value="ZF_RING_1"/>
    <property type="match status" value="1"/>
</dbReference>
<feature type="region of interest" description="Disordered" evidence="5">
    <location>
        <begin position="152"/>
        <end position="174"/>
    </location>
</feature>
<evidence type="ECO:0000256" key="2">
    <source>
        <dbReference type="ARBA" id="ARBA00022771"/>
    </source>
</evidence>
<dbReference type="PROSITE" id="PS50089">
    <property type="entry name" value="ZF_RING_2"/>
    <property type="match status" value="1"/>
</dbReference>
<feature type="region of interest" description="Disordered" evidence="5">
    <location>
        <begin position="115"/>
        <end position="135"/>
    </location>
</feature>
<sequence>MSTSTECYCAICDMYFCSIEERKMHIQRSTQHPECEYCQCRFLNKNVYRGHLVYSPHHHYCGSCDIEFKTGGGLRYHLEHAAVHRDDTDDDSDADGEVVECVAQLEWEDEMGQLSDSIDPEEDTPPDDSDTDSSWQEYDEYDYEDVDELAGPSREMCSTSSSSQSSEEQDSEGETRSRKFICPICSNTNPHSVACPPCGHMFCSSCIAEALQESRLCPLCCEAATDHRLRRVFVM</sequence>
<evidence type="ECO:0000256" key="1">
    <source>
        <dbReference type="ARBA" id="ARBA00022723"/>
    </source>
</evidence>
<dbReference type="Gene3D" id="3.30.40.10">
    <property type="entry name" value="Zinc/RING finger domain, C3HC4 (zinc finger)"/>
    <property type="match status" value="1"/>
</dbReference>
<name>A0AAD2K7Z4_9AGAR</name>
<feature type="compositionally biased region" description="Low complexity" evidence="5">
    <location>
        <begin position="153"/>
        <end position="166"/>
    </location>
</feature>
<dbReference type="SMART" id="SM00184">
    <property type="entry name" value="RING"/>
    <property type="match status" value="1"/>
</dbReference>
<dbReference type="InterPro" id="IPR017907">
    <property type="entry name" value="Znf_RING_CS"/>
</dbReference>
<evidence type="ECO:0000256" key="4">
    <source>
        <dbReference type="PROSITE-ProRule" id="PRU00175"/>
    </source>
</evidence>
<feature type="domain" description="RING-type" evidence="6">
    <location>
        <begin position="182"/>
        <end position="220"/>
    </location>
</feature>
<evidence type="ECO:0000313" key="7">
    <source>
        <dbReference type="EMBL" id="CAK5270324.1"/>
    </source>
</evidence>
<organism evidence="8 9">
    <name type="scientific">Mycena citricolor</name>
    <dbReference type="NCBI Taxonomy" id="2018698"/>
    <lineage>
        <taxon>Eukaryota</taxon>
        <taxon>Fungi</taxon>
        <taxon>Dikarya</taxon>
        <taxon>Basidiomycota</taxon>
        <taxon>Agaricomycotina</taxon>
        <taxon>Agaricomycetes</taxon>
        <taxon>Agaricomycetidae</taxon>
        <taxon>Agaricales</taxon>
        <taxon>Marasmiineae</taxon>
        <taxon>Mycenaceae</taxon>
        <taxon>Mycena</taxon>
    </lineage>
</organism>
<evidence type="ECO:0000256" key="5">
    <source>
        <dbReference type="SAM" id="MobiDB-lite"/>
    </source>
</evidence>
<dbReference type="EMBL" id="CAVNYO010000164">
    <property type="protein sequence ID" value="CAK5270324.1"/>
    <property type="molecule type" value="Genomic_DNA"/>
</dbReference>